<dbReference type="EMBL" id="CP151516">
    <property type="protein sequence ID" value="WZN66812.1"/>
    <property type="molecule type" value="Genomic_DNA"/>
</dbReference>
<organism evidence="1 2">
    <name type="scientific">Chloropicon roscoffensis</name>
    <dbReference type="NCBI Taxonomy" id="1461544"/>
    <lineage>
        <taxon>Eukaryota</taxon>
        <taxon>Viridiplantae</taxon>
        <taxon>Chlorophyta</taxon>
        <taxon>Chloropicophyceae</taxon>
        <taxon>Chloropicales</taxon>
        <taxon>Chloropicaceae</taxon>
        <taxon>Chloropicon</taxon>
    </lineage>
</organism>
<dbReference type="AlphaFoldDB" id="A0AAX4PLN2"/>
<evidence type="ECO:0000313" key="1">
    <source>
        <dbReference type="EMBL" id="WZN66812.1"/>
    </source>
</evidence>
<accession>A0AAX4PLN2</accession>
<reference evidence="1 2" key="1">
    <citation type="submission" date="2024-03" db="EMBL/GenBank/DDBJ databases">
        <title>Complete genome sequence of the green alga Chloropicon roscoffensis RCC1871.</title>
        <authorList>
            <person name="Lemieux C."/>
            <person name="Pombert J.-F."/>
            <person name="Otis C."/>
            <person name="Turmel M."/>
        </authorList>
    </citation>
    <scope>NUCLEOTIDE SEQUENCE [LARGE SCALE GENOMIC DNA]</scope>
    <source>
        <strain evidence="1 2">RCC1871</strain>
    </source>
</reference>
<protein>
    <submittedName>
        <fullName evidence="1">Uncharacterized protein</fullName>
    </submittedName>
</protein>
<evidence type="ECO:0000313" key="2">
    <source>
        <dbReference type="Proteomes" id="UP001472866"/>
    </source>
</evidence>
<gene>
    <name evidence="1" type="ORF">HKI87_16g83830</name>
</gene>
<name>A0AAX4PLN2_9CHLO</name>
<keyword evidence="2" id="KW-1185">Reference proteome</keyword>
<dbReference type="Proteomes" id="UP001472866">
    <property type="component" value="Chromosome 16"/>
</dbReference>
<proteinExistence type="predicted"/>
<sequence>MTHCVAQIRTFSNKTLQDNWFEDRVQEGLDVHQSKPVEKHELSLMFSASGSGVVNTALEHLKRHAWPDSRRTLSTLSDDDESRFTSTYKATSMETVRQKKKSLGKDSGRKLLVNRLNLGKTIRTQRILQNGDDLLPKHPPSKDAKYFETSNSIMYGKNPDSIRDKWTSRPLPEKGNDDRFIGGYAAKCNPNDEYNRPFYSESRYFFKTGSIEKDSYEKSMFAAQPRGKCGARGELVRAPEESGAILGTSVWADEYGSGRLSG</sequence>